<reference evidence="11 12" key="1">
    <citation type="submission" date="2018-11" db="EMBL/GenBank/DDBJ databases">
        <title>Novel Erysipelotrichaceae bacterium isolated from small intestine of a swine.</title>
        <authorList>
            <person name="Kim J.S."/>
            <person name="Choe H."/>
            <person name="Lee Y.R."/>
            <person name="Kim K.M."/>
            <person name="Park D.S."/>
        </authorList>
    </citation>
    <scope>NUCLEOTIDE SEQUENCE [LARGE SCALE GENOMIC DNA]</scope>
    <source>
        <strain evidence="11 12">SG0102</strain>
    </source>
</reference>
<dbReference type="InParanoid" id="A0A3G9JFT3"/>
<dbReference type="InterPro" id="IPR001269">
    <property type="entry name" value="DUS_fam"/>
</dbReference>
<dbReference type="PANTHER" id="PTHR45846">
    <property type="entry name" value="TRNA-DIHYDROURIDINE(47) SYNTHASE [NAD(P)(+)]-LIKE"/>
    <property type="match status" value="1"/>
</dbReference>
<comment type="function">
    <text evidence="7">Catalyzes the synthesis of 5,6-dihydrouridine (D), a modified base found in the D-loop of most tRNAs, via the reduction of the C5-C6 double bond in target uridines.</text>
</comment>
<feature type="binding site" evidence="9">
    <location>
        <position position="135"/>
    </location>
    <ligand>
        <name>FMN</name>
        <dbReference type="ChEBI" id="CHEBI:58210"/>
    </ligand>
</feature>
<evidence type="ECO:0000256" key="1">
    <source>
        <dbReference type="ARBA" id="ARBA00001917"/>
    </source>
</evidence>
<dbReference type="Pfam" id="PF01207">
    <property type="entry name" value="Dus"/>
    <property type="match status" value="1"/>
</dbReference>
<protein>
    <recommendedName>
        <fullName evidence="7">tRNA-dihydrouridine synthase</fullName>
        <ecNumber evidence="7">1.3.1.-</ecNumber>
    </recommendedName>
</protein>
<dbReference type="SUPFAM" id="SSF51395">
    <property type="entry name" value="FMN-linked oxidoreductases"/>
    <property type="match status" value="1"/>
</dbReference>
<accession>A0A3G9JFT3</accession>
<dbReference type="KEGG" id="ebm:SG0102_21590"/>
<dbReference type="InterPro" id="IPR035587">
    <property type="entry name" value="DUS-like_FMN-bd"/>
</dbReference>
<dbReference type="AlphaFoldDB" id="A0A3G9JFT3"/>
<dbReference type="Gene3D" id="3.20.20.70">
    <property type="entry name" value="Aldolase class I"/>
    <property type="match status" value="1"/>
</dbReference>
<evidence type="ECO:0000256" key="3">
    <source>
        <dbReference type="ARBA" id="ARBA00022643"/>
    </source>
</evidence>
<dbReference type="OrthoDB" id="9764501at2"/>
<dbReference type="PANTHER" id="PTHR45846:SF1">
    <property type="entry name" value="TRNA-DIHYDROURIDINE(47) SYNTHASE [NAD(P)(+)]-LIKE"/>
    <property type="match status" value="1"/>
</dbReference>
<name>A0A3G9JFT3_9FIRM</name>
<keyword evidence="2 7" id="KW-0285">Flavoprotein</keyword>
<comment type="similarity">
    <text evidence="7">Belongs to the dus family.</text>
</comment>
<keyword evidence="6 7" id="KW-0560">Oxidoreductase</keyword>
<keyword evidence="9" id="KW-0547">Nucleotide-binding</keyword>
<evidence type="ECO:0000256" key="2">
    <source>
        <dbReference type="ARBA" id="ARBA00022630"/>
    </source>
</evidence>
<dbReference type="CDD" id="cd02801">
    <property type="entry name" value="DUS_like_FMN"/>
    <property type="match status" value="1"/>
</dbReference>
<keyword evidence="5" id="KW-0521">NADP</keyword>
<keyword evidence="12" id="KW-1185">Reference proteome</keyword>
<evidence type="ECO:0000256" key="6">
    <source>
        <dbReference type="ARBA" id="ARBA00023002"/>
    </source>
</evidence>
<dbReference type="EC" id="1.3.1.-" evidence="7"/>
<sequence length="323" mass="37852">MKFYLAPMEGITTYTYRNTVHKYFDHIDKYYTPFIVATQNLRLKNNEKRDICFDHNQGLYVVPQILANNADALIWAIAECQRLGYHEVNLNLGCPSPTVVTKRRGSGMLGDLNALDEMLDRTFKMMPQGMSLSIKTRLGIEDTSHTRELMHLYNKYPLSELIIHPRCTKDYYKKPVHLDDFALALQESNHEIVYNGNILDVYSYKQFHAQFPQVKAVMMGRGLIADPDLVHQIQTGEVIDKEVLLAFLMELFDLYKVRIDGVRNTLMKMKELWFYLQSLFIFEKKDLKKILKARTEEDYKAAVTYFISVSEIDPREKRDIHFR</sequence>
<keyword evidence="3 7" id="KW-0288">FMN</keyword>
<dbReference type="GO" id="GO:0003723">
    <property type="term" value="F:RNA binding"/>
    <property type="evidence" value="ECO:0007669"/>
    <property type="project" value="TreeGrafter"/>
</dbReference>
<feature type="active site" description="Proton donor" evidence="8">
    <location>
        <position position="94"/>
    </location>
</feature>
<dbReference type="GO" id="GO:0050660">
    <property type="term" value="F:flavin adenine dinucleotide binding"/>
    <property type="evidence" value="ECO:0007669"/>
    <property type="project" value="InterPro"/>
</dbReference>
<dbReference type="PROSITE" id="PS01136">
    <property type="entry name" value="UPF0034"/>
    <property type="match status" value="1"/>
</dbReference>
<evidence type="ECO:0000256" key="7">
    <source>
        <dbReference type="PIRNR" id="PIRNR006621"/>
    </source>
</evidence>
<evidence type="ECO:0000259" key="10">
    <source>
        <dbReference type="Pfam" id="PF01207"/>
    </source>
</evidence>
<feature type="binding site" evidence="9">
    <location>
        <position position="64"/>
    </location>
    <ligand>
        <name>FMN</name>
        <dbReference type="ChEBI" id="CHEBI:58210"/>
    </ligand>
</feature>
<dbReference type="Proteomes" id="UP000268059">
    <property type="component" value="Chromosome"/>
</dbReference>
<feature type="binding site" evidence="9">
    <location>
        <begin position="220"/>
        <end position="221"/>
    </location>
    <ligand>
        <name>FMN</name>
        <dbReference type="ChEBI" id="CHEBI:58210"/>
    </ligand>
</feature>
<evidence type="ECO:0000313" key="12">
    <source>
        <dbReference type="Proteomes" id="UP000268059"/>
    </source>
</evidence>
<dbReference type="InterPro" id="IPR018517">
    <property type="entry name" value="tRNA_hU_synthase_CS"/>
</dbReference>
<dbReference type="EMBL" id="AP019309">
    <property type="protein sequence ID" value="BBH27225.1"/>
    <property type="molecule type" value="Genomic_DNA"/>
</dbReference>
<comment type="cofactor">
    <cofactor evidence="1 7 9">
        <name>FMN</name>
        <dbReference type="ChEBI" id="CHEBI:58210"/>
    </cofactor>
</comment>
<evidence type="ECO:0000256" key="9">
    <source>
        <dbReference type="PIRSR" id="PIRSR006621-2"/>
    </source>
</evidence>
<evidence type="ECO:0000256" key="5">
    <source>
        <dbReference type="ARBA" id="ARBA00022857"/>
    </source>
</evidence>
<dbReference type="RefSeq" id="WP_125119975.1">
    <property type="nucleotide sequence ID" value="NZ_AP019309.1"/>
</dbReference>
<organism evidence="11 12">
    <name type="scientific">Intestinibaculum porci</name>
    <dbReference type="NCBI Taxonomy" id="2487118"/>
    <lineage>
        <taxon>Bacteria</taxon>
        <taxon>Bacillati</taxon>
        <taxon>Bacillota</taxon>
        <taxon>Erysipelotrichia</taxon>
        <taxon>Erysipelotrichales</taxon>
        <taxon>Erysipelotrichaceae</taxon>
        <taxon>Intestinibaculum</taxon>
    </lineage>
</organism>
<feature type="domain" description="DUS-like FMN-binding" evidence="10">
    <location>
        <begin position="5"/>
        <end position="243"/>
    </location>
</feature>
<evidence type="ECO:0000256" key="8">
    <source>
        <dbReference type="PIRSR" id="PIRSR006621-1"/>
    </source>
</evidence>
<dbReference type="InterPro" id="IPR013785">
    <property type="entry name" value="Aldolase_TIM"/>
</dbReference>
<evidence type="ECO:0000256" key="4">
    <source>
        <dbReference type="ARBA" id="ARBA00022694"/>
    </source>
</evidence>
<evidence type="ECO:0000313" key="11">
    <source>
        <dbReference type="EMBL" id="BBH27225.1"/>
    </source>
</evidence>
<dbReference type="PIRSF" id="PIRSF006621">
    <property type="entry name" value="Dus"/>
    <property type="match status" value="1"/>
</dbReference>
<gene>
    <name evidence="11" type="ORF">SG0102_21590</name>
</gene>
<dbReference type="GO" id="GO:0017150">
    <property type="term" value="F:tRNA dihydrouridine synthase activity"/>
    <property type="evidence" value="ECO:0007669"/>
    <property type="project" value="InterPro"/>
</dbReference>
<feature type="binding site" evidence="9">
    <location>
        <position position="164"/>
    </location>
    <ligand>
        <name>FMN</name>
        <dbReference type="ChEBI" id="CHEBI:58210"/>
    </ligand>
</feature>
<keyword evidence="4 7" id="KW-0819">tRNA processing</keyword>
<proteinExistence type="inferred from homology"/>